<dbReference type="GO" id="GO:0005615">
    <property type="term" value="C:extracellular space"/>
    <property type="evidence" value="ECO:0007669"/>
    <property type="project" value="TreeGrafter"/>
</dbReference>
<dbReference type="EMBL" id="GBHO01043847">
    <property type="protein sequence ID" value="JAF99756.1"/>
    <property type="molecule type" value="Transcribed_RNA"/>
</dbReference>
<organism evidence="14">
    <name type="scientific">Lygus hesperus</name>
    <name type="common">Western plant bug</name>
    <dbReference type="NCBI Taxonomy" id="30085"/>
    <lineage>
        <taxon>Eukaryota</taxon>
        <taxon>Metazoa</taxon>
        <taxon>Ecdysozoa</taxon>
        <taxon>Arthropoda</taxon>
        <taxon>Hexapoda</taxon>
        <taxon>Insecta</taxon>
        <taxon>Pterygota</taxon>
        <taxon>Neoptera</taxon>
        <taxon>Paraneoptera</taxon>
        <taxon>Hemiptera</taxon>
        <taxon>Heteroptera</taxon>
        <taxon>Panheteroptera</taxon>
        <taxon>Cimicomorpha</taxon>
        <taxon>Miridae</taxon>
        <taxon>Mirini</taxon>
        <taxon>Lygus</taxon>
    </lineage>
</organism>
<keyword evidence="3 14" id="KW-0121">Carboxypeptidase</keyword>
<feature type="signal peptide" evidence="12">
    <location>
        <begin position="1"/>
        <end position="17"/>
    </location>
</feature>
<keyword evidence="5" id="KW-0479">Metal-binding</keyword>
<dbReference type="Pfam" id="PF02244">
    <property type="entry name" value="Propep_M14"/>
    <property type="match status" value="1"/>
</dbReference>
<evidence type="ECO:0000256" key="9">
    <source>
        <dbReference type="ARBA" id="ARBA00023049"/>
    </source>
</evidence>
<keyword evidence="6 12" id="KW-0732">Signal</keyword>
<evidence type="ECO:0000256" key="12">
    <source>
        <dbReference type="SAM" id="SignalP"/>
    </source>
</evidence>
<dbReference type="PANTHER" id="PTHR11705">
    <property type="entry name" value="PROTEASE FAMILY M14 CARBOXYPEPTIDASE A,B"/>
    <property type="match status" value="1"/>
</dbReference>
<evidence type="ECO:0000256" key="8">
    <source>
        <dbReference type="ARBA" id="ARBA00022833"/>
    </source>
</evidence>
<dbReference type="PRINTS" id="PR00765">
    <property type="entry name" value="CRBOXYPTASEA"/>
</dbReference>
<dbReference type="PROSITE" id="PS00132">
    <property type="entry name" value="CARBOXYPEPT_ZN_1"/>
    <property type="match status" value="1"/>
</dbReference>
<protein>
    <submittedName>
        <fullName evidence="14">Carboxypeptidase A6</fullName>
    </submittedName>
</protein>
<dbReference type="InterPro" id="IPR036990">
    <property type="entry name" value="M14A-like_propep"/>
</dbReference>
<reference evidence="14" key="2">
    <citation type="submission" date="2014-07" db="EMBL/GenBank/DDBJ databases">
        <authorList>
            <person name="Hull J."/>
        </authorList>
    </citation>
    <scope>NUCLEOTIDE SEQUENCE</scope>
</reference>
<evidence type="ECO:0000256" key="4">
    <source>
        <dbReference type="ARBA" id="ARBA00022670"/>
    </source>
</evidence>
<feature type="chain" id="PRO_5015033565" evidence="12">
    <location>
        <begin position="18"/>
        <end position="417"/>
    </location>
</feature>
<dbReference type="InterPro" id="IPR057247">
    <property type="entry name" value="CARBOXYPEPT_ZN_2"/>
</dbReference>
<evidence type="ECO:0000313" key="14">
    <source>
        <dbReference type="EMBL" id="JAF99756.1"/>
    </source>
</evidence>
<dbReference type="SUPFAM" id="SSF53187">
    <property type="entry name" value="Zn-dependent exopeptidases"/>
    <property type="match status" value="1"/>
</dbReference>
<dbReference type="GO" id="GO:0008270">
    <property type="term" value="F:zinc ion binding"/>
    <property type="evidence" value="ECO:0007669"/>
    <property type="project" value="InterPro"/>
</dbReference>
<dbReference type="PROSITE" id="PS52035">
    <property type="entry name" value="PEPTIDASE_M14"/>
    <property type="match status" value="1"/>
</dbReference>
<keyword evidence="8" id="KW-0862">Zinc</keyword>
<sequence length="417" mass="47828">MFRFLLYITFFVNVATSSKPKSYDGSQVLLIPWEAANLLKHQFNTGDAELWRQTGTSKEIFVNSRVAMLVRSILDENHVKYTVLVEDVQKAITKERFYHKILEGQRTIEEGFKMSWDRYHRTKDIYNFTDQLAVDFPKRVQIVNIGKSFHGRLLKVAIFKSGMKNAKKIWLDGGIHAREWVAPAAVTYIMRELAKLNASDGSPLSHVDFYVCPVLNPDGYEYSHTTDRLWRKNRRTFKGKACHGIDLNRNFQARWKRSKKCNIEYAGAVPFSEPETRHMSNFIKKHLKNMEGFITFHSFSQVILYPYAYPFKENSTIPNSPRYKSVVKVGERIADQMSKVEGHRYKALDINHFTEGAYGSSVDWAMDVGISYPYAIELRPNVSSEEPGFLLPPSQIIPTSKEAFAAVTALVSAILDG</sequence>
<dbReference type="GO" id="GO:0006508">
    <property type="term" value="P:proteolysis"/>
    <property type="evidence" value="ECO:0007669"/>
    <property type="project" value="UniProtKB-KW"/>
</dbReference>
<dbReference type="InterPro" id="IPR057246">
    <property type="entry name" value="CARBOXYPEPT_ZN_1"/>
</dbReference>
<keyword evidence="7" id="KW-0378">Hydrolase</keyword>
<keyword evidence="9" id="KW-0482">Metalloprotease</keyword>
<evidence type="ECO:0000256" key="2">
    <source>
        <dbReference type="ARBA" id="ARBA00005988"/>
    </source>
</evidence>
<dbReference type="PROSITE" id="PS00133">
    <property type="entry name" value="CARBOXYPEPT_ZN_2"/>
    <property type="match status" value="1"/>
</dbReference>
<dbReference type="Pfam" id="PF00246">
    <property type="entry name" value="Peptidase_M14"/>
    <property type="match status" value="1"/>
</dbReference>
<evidence type="ECO:0000256" key="10">
    <source>
        <dbReference type="ARBA" id="ARBA00023157"/>
    </source>
</evidence>
<dbReference type="Gene3D" id="3.40.630.10">
    <property type="entry name" value="Zn peptidases"/>
    <property type="match status" value="1"/>
</dbReference>
<reference evidence="14" key="1">
    <citation type="journal article" date="2014" name="PLoS ONE">
        <title>Transcriptome-Based Identification of ABC Transporters in the Western Tarnished Plant Bug Lygus hesperus.</title>
        <authorList>
            <person name="Hull J.J."/>
            <person name="Chaney K."/>
            <person name="Geib S.M."/>
            <person name="Fabrick J.A."/>
            <person name="Brent C.S."/>
            <person name="Walsh D."/>
            <person name="Lavine L.C."/>
        </authorList>
    </citation>
    <scope>NUCLEOTIDE SEQUENCE</scope>
</reference>
<keyword evidence="4" id="KW-0645">Protease</keyword>
<comment type="similarity">
    <text evidence="2 11">Belongs to the peptidase M14 family.</text>
</comment>
<evidence type="ECO:0000256" key="5">
    <source>
        <dbReference type="ARBA" id="ARBA00022723"/>
    </source>
</evidence>
<dbReference type="PANTHER" id="PTHR11705:SF91">
    <property type="entry name" value="FI01817P-RELATED"/>
    <property type="match status" value="1"/>
</dbReference>
<dbReference type="SMART" id="SM00631">
    <property type="entry name" value="Zn_pept"/>
    <property type="match status" value="1"/>
</dbReference>
<gene>
    <name evidence="14" type="primary">Cpa6</name>
    <name evidence="14" type="ORF">CM83_2765</name>
</gene>
<dbReference type="GO" id="GO:0004181">
    <property type="term" value="F:metallocarboxypeptidase activity"/>
    <property type="evidence" value="ECO:0007669"/>
    <property type="project" value="InterPro"/>
</dbReference>
<feature type="domain" description="Peptidase M14" evidence="13">
    <location>
        <begin position="118"/>
        <end position="414"/>
    </location>
</feature>
<evidence type="ECO:0000256" key="3">
    <source>
        <dbReference type="ARBA" id="ARBA00022645"/>
    </source>
</evidence>
<evidence type="ECO:0000256" key="1">
    <source>
        <dbReference type="ARBA" id="ARBA00001947"/>
    </source>
</evidence>
<dbReference type="CDD" id="cd03860">
    <property type="entry name" value="M14_CP_A-B_like"/>
    <property type="match status" value="1"/>
</dbReference>
<dbReference type="AlphaFoldDB" id="A0A0A9VTY9"/>
<dbReference type="Gene3D" id="3.30.70.340">
    <property type="entry name" value="Metallocarboxypeptidase-like"/>
    <property type="match status" value="1"/>
</dbReference>
<feature type="active site" description="Proton donor/acceptor" evidence="11">
    <location>
        <position position="377"/>
    </location>
</feature>
<evidence type="ECO:0000256" key="6">
    <source>
        <dbReference type="ARBA" id="ARBA00022729"/>
    </source>
</evidence>
<dbReference type="FunFam" id="3.40.630.10:FF:000084">
    <property type="entry name" value="Carboxypeptidase B2"/>
    <property type="match status" value="1"/>
</dbReference>
<comment type="cofactor">
    <cofactor evidence="1">
        <name>Zn(2+)</name>
        <dbReference type="ChEBI" id="CHEBI:29105"/>
    </cofactor>
</comment>
<dbReference type="InterPro" id="IPR000834">
    <property type="entry name" value="Peptidase_M14"/>
</dbReference>
<dbReference type="EMBL" id="GBRD01009768">
    <property type="protein sequence ID" value="JAG56056.1"/>
    <property type="molecule type" value="Transcribed_RNA"/>
</dbReference>
<reference evidence="15" key="3">
    <citation type="submission" date="2014-09" db="EMBL/GenBank/DDBJ databases">
        <authorList>
            <person name="Magalhaes I.L.F."/>
            <person name="Oliveira U."/>
            <person name="Santos F.R."/>
            <person name="Vidigal T.H.D.A."/>
            <person name="Brescovit A.D."/>
            <person name="Santos A.J."/>
        </authorList>
    </citation>
    <scope>NUCLEOTIDE SEQUENCE</scope>
</reference>
<proteinExistence type="inferred from homology"/>
<evidence type="ECO:0000259" key="13">
    <source>
        <dbReference type="PROSITE" id="PS52035"/>
    </source>
</evidence>
<accession>A0A0A9VTY9</accession>
<keyword evidence="10" id="KW-1015">Disulfide bond</keyword>
<dbReference type="InterPro" id="IPR003146">
    <property type="entry name" value="M14A_act_pep"/>
</dbReference>
<evidence type="ECO:0000313" key="15">
    <source>
        <dbReference type="EMBL" id="JAG56056.1"/>
    </source>
</evidence>
<evidence type="ECO:0000256" key="11">
    <source>
        <dbReference type="PROSITE-ProRule" id="PRU01379"/>
    </source>
</evidence>
<evidence type="ECO:0000256" key="7">
    <source>
        <dbReference type="ARBA" id="ARBA00022801"/>
    </source>
</evidence>
<dbReference type="SUPFAM" id="SSF54897">
    <property type="entry name" value="Protease propeptides/inhibitors"/>
    <property type="match status" value="1"/>
</dbReference>
<name>A0A0A9VTY9_LYGHE</name>